<reference evidence="9 10" key="1">
    <citation type="journal article" date="2009" name="Int. J. Syst. Evol. Microbiol.">
        <title>Paenibacillus contaminans sp. nov., isolated from a contaminated laboratory plate.</title>
        <authorList>
            <person name="Chou J.H."/>
            <person name="Lee J.H."/>
            <person name="Lin M.C."/>
            <person name="Chang P.S."/>
            <person name="Arun A.B."/>
            <person name="Young C.C."/>
            <person name="Chen W.M."/>
        </authorList>
    </citation>
    <scope>NUCLEOTIDE SEQUENCE [LARGE SCALE GENOMIC DNA]</scope>
    <source>
        <strain evidence="9 10">CKOBP-6</strain>
    </source>
</reference>
<dbReference type="AlphaFoldDB" id="A0A329LTK3"/>
<dbReference type="Proteomes" id="UP000250369">
    <property type="component" value="Unassembled WGS sequence"/>
</dbReference>
<comment type="caution">
    <text evidence="9">The sequence shown here is derived from an EMBL/GenBank/DDBJ whole genome shotgun (WGS) entry which is preliminary data.</text>
</comment>
<dbReference type="Gene3D" id="2.40.420.20">
    <property type="match status" value="1"/>
</dbReference>
<evidence type="ECO:0000259" key="7">
    <source>
        <dbReference type="Pfam" id="PF25973"/>
    </source>
</evidence>
<dbReference type="Pfam" id="PF25990">
    <property type="entry name" value="Beta-barrel_YknX"/>
    <property type="match status" value="1"/>
</dbReference>
<proteinExistence type="predicted"/>
<dbReference type="InterPro" id="IPR058636">
    <property type="entry name" value="Beta-barrel_YknX"/>
</dbReference>
<keyword evidence="5" id="KW-0472">Membrane</keyword>
<evidence type="ECO:0000313" key="10">
    <source>
        <dbReference type="Proteomes" id="UP000250369"/>
    </source>
</evidence>
<evidence type="ECO:0000313" key="9">
    <source>
        <dbReference type="EMBL" id="RAV10482.1"/>
    </source>
</evidence>
<feature type="domain" description="Multidrug resistance protein MdtA-like C-terminal permuted SH3" evidence="6">
    <location>
        <begin position="454"/>
        <end position="511"/>
    </location>
</feature>
<keyword evidence="5" id="KW-0812">Transmembrane</keyword>
<feature type="domain" description="YknX-like beta-barrel" evidence="8">
    <location>
        <begin position="375"/>
        <end position="447"/>
    </location>
</feature>
<dbReference type="EMBL" id="QMFB01000043">
    <property type="protein sequence ID" value="RAV10482.1"/>
    <property type="molecule type" value="Genomic_DNA"/>
</dbReference>
<dbReference type="InterPro" id="IPR058627">
    <property type="entry name" value="MdtA-like_C"/>
</dbReference>
<evidence type="ECO:0000256" key="5">
    <source>
        <dbReference type="SAM" id="Phobius"/>
    </source>
</evidence>
<gene>
    <name evidence="9" type="ORF">DQG23_37820</name>
</gene>
<dbReference type="PANTHER" id="PTHR32347:SF14">
    <property type="entry name" value="EFFLUX SYSTEM COMPONENT YKNX-RELATED"/>
    <property type="match status" value="1"/>
</dbReference>
<keyword evidence="2 3" id="KW-0175">Coiled coil</keyword>
<dbReference type="Gene3D" id="1.10.287.470">
    <property type="entry name" value="Helix hairpin bin"/>
    <property type="match status" value="1"/>
</dbReference>
<protein>
    <submittedName>
        <fullName evidence="9">Efflux transporter periplasmic adaptor subunit</fullName>
    </submittedName>
</protein>
<name>A0A329LTK3_9BACL</name>
<dbReference type="GO" id="GO:0030313">
    <property type="term" value="C:cell envelope"/>
    <property type="evidence" value="ECO:0007669"/>
    <property type="project" value="UniProtKB-SubCell"/>
</dbReference>
<feature type="domain" description="CzcB-like barrel-sandwich hybrid" evidence="7">
    <location>
        <begin position="261"/>
        <end position="333"/>
    </location>
</feature>
<organism evidence="9 10">
    <name type="scientific">Paenibacillus contaminans</name>
    <dbReference type="NCBI Taxonomy" id="450362"/>
    <lineage>
        <taxon>Bacteria</taxon>
        <taxon>Bacillati</taxon>
        <taxon>Bacillota</taxon>
        <taxon>Bacilli</taxon>
        <taxon>Bacillales</taxon>
        <taxon>Paenibacillaceae</taxon>
        <taxon>Paenibacillus</taxon>
    </lineage>
</organism>
<evidence type="ECO:0000256" key="3">
    <source>
        <dbReference type="SAM" id="Coils"/>
    </source>
</evidence>
<feature type="region of interest" description="Disordered" evidence="4">
    <location>
        <begin position="561"/>
        <end position="600"/>
    </location>
</feature>
<dbReference type="Pfam" id="PF25973">
    <property type="entry name" value="BSH_CzcB"/>
    <property type="match status" value="1"/>
</dbReference>
<dbReference type="Gene3D" id="2.40.30.170">
    <property type="match status" value="1"/>
</dbReference>
<evidence type="ECO:0000256" key="1">
    <source>
        <dbReference type="ARBA" id="ARBA00004196"/>
    </source>
</evidence>
<evidence type="ECO:0000256" key="4">
    <source>
        <dbReference type="SAM" id="MobiDB-lite"/>
    </source>
</evidence>
<dbReference type="InterPro" id="IPR050465">
    <property type="entry name" value="UPF0194_transport"/>
</dbReference>
<keyword evidence="10" id="KW-1185">Reference proteome</keyword>
<evidence type="ECO:0000256" key="2">
    <source>
        <dbReference type="ARBA" id="ARBA00023054"/>
    </source>
</evidence>
<dbReference type="InterPro" id="IPR058647">
    <property type="entry name" value="BSH_CzcB-like"/>
</dbReference>
<dbReference type="RefSeq" id="WP_113036229.1">
    <property type="nucleotide sequence ID" value="NZ_QMFB01000043.1"/>
</dbReference>
<feature type="coiled-coil region" evidence="3">
    <location>
        <begin position="98"/>
        <end position="125"/>
    </location>
</feature>
<evidence type="ECO:0000259" key="8">
    <source>
        <dbReference type="Pfam" id="PF25990"/>
    </source>
</evidence>
<dbReference type="Gene3D" id="2.40.50.100">
    <property type="match status" value="2"/>
</dbReference>
<dbReference type="PANTHER" id="PTHR32347">
    <property type="entry name" value="EFFLUX SYSTEM COMPONENT YKNX-RELATED"/>
    <property type="match status" value="1"/>
</dbReference>
<feature type="transmembrane region" description="Helical" evidence="5">
    <location>
        <begin position="9"/>
        <end position="27"/>
    </location>
</feature>
<evidence type="ECO:0000259" key="6">
    <source>
        <dbReference type="Pfam" id="PF25967"/>
    </source>
</evidence>
<dbReference type="Pfam" id="PF25967">
    <property type="entry name" value="RND-MFP_C"/>
    <property type="match status" value="1"/>
</dbReference>
<keyword evidence="5" id="KW-1133">Transmembrane helix</keyword>
<comment type="subcellular location">
    <subcellularLocation>
        <location evidence="1">Cell envelope</location>
    </subcellularLocation>
</comment>
<accession>A0A329LTK3</accession>
<dbReference type="SUPFAM" id="SSF111369">
    <property type="entry name" value="HlyD-like secretion proteins"/>
    <property type="match status" value="2"/>
</dbReference>
<sequence length="600" mass="61829">MVRKIGKKWWTISLVVVVCAAATYGYLEYKPAKAATKQTETVETVQKGAIRVSVSGTSQLEAAEVQNITATADGTIKTMNLSRSVSVKKGDLLFEISNPTLETALRESQDMLAQYEDELNDLVDQQNHMSLIAVASGKLTLSGNIAAGSNVQKGVQIGTVSDSSTFTAKLPFLLEDAVQLKKGDSLEVAIDGYMLTKTAVVQAVGSDPRPDAKGNKMLDVDISIANDGTLASGLKLGGTALIGGRSVESKEKGTLEYAKVEPVMSEAAGTIKQLNAKSGSTVRKGDVIAVLGNDSLAGQIKNKQSQIERQKLTVSDNQQKVDALKVTAPFDGEFSSDFANQKSNVLNSYPVGAKVTSGTQFGAVASLSTMQLPIQVDELDLPSIKSGMKASVKVDALSGRALEGEVGQVSTVGTTTNGVTTYQTVILVKNADPNSALKAGMTATGEILIQNKTDVLTIPLDAMQQAQGKRFVKLKKADGTVEEQHEIKVGIRSKTAIEVTEGLKEGDQIVIPVREQTNMSQTDIDRLRQQFINGGGGFPGGQGGTMVIPGGGAGGGAAIPGGQGGQGGGNFGGAGGGGGQGGRGGQGGGNGGAGAGGAGR</sequence>